<dbReference type="Pfam" id="PF04794">
    <property type="entry name" value="YdjC"/>
    <property type="match status" value="1"/>
</dbReference>
<dbReference type="OrthoDB" id="9774177at2"/>
<dbReference type="Gene3D" id="3.20.20.370">
    <property type="entry name" value="Glycoside hydrolase/deacetylase"/>
    <property type="match status" value="1"/>
</dbReference>
<evidence type="ECO:0000256" key="4">
    <source>
        <dbReference type="ARBA" id="ARBA00022842"/>
    </source>
</evidence>
<dbReference type="RefSeq" id="WP_055161921.1">
    <property type="nucleotide sequence ID" value="NZ_CZAU01000040.1"/>
</dbReference>
<evidence type="ECO:0000256" key="1">
    <source>
        <dbReference type="ARBA" id="ARBA00001946"/>
    </source>
</evidence>
<comment type="cofactor">
    <cofactor evidence="1">
        <name>Mg(2+)</name>
        <dbReference type="ChEBI" id="CHEBI:18420"/>
    </cofactor>
</comment>
<reference evidence="6 7" key="1">
    <citation type="submission" date="2015-09" db="EMBL/GenBank/DDBJ databases">
        <authorList>
            <consortium name="Pathogen Informatics"/>
        </authorList>
    </citation>
    <scope>NUCLEOTIDE SEQUENCE [LARGE SCALE GENOMIC DNA]</scope>
    <source>
        <strain evidence="6 7">2789STDY5834908</strain>
    </source>
</reference>
<keyword evidence="4" id="KW-0460">Magnesium</keyword>
<dbReference type="SUPFAM" id="SSF88713">
    <property type="entry name" value="Glycoside hydrolase/deacetylase"/>
    <property type="match status" value="1"/>
</dbReference>
<evidence type="ECO:0000256" key="5">
    <source>
        <dbReference type="ARBA" id="ARBA00023277"/>
    </source>
</evidence>
<dbReference type="Proteomes" id="UP000095564">
    <property type="component" value="Unassembled WGS sequence"/>
</dbReference>
<organism evidence="6 7">
    <name type="scientific">Anaerostipes hadrus</name>
    <dbReference type="NCBI Taxonomy" id="649756"/>
    <lineage>
        <taxon>Bacteria</taxon>
        <taxon>Bacillati</taxon>
        <taxon>Bacillota</taxon>
        <taxon>Clostridia</taxon>
        <taxon>Lachnospirales</taxon>
        <taxon>Lachnospiraceae</taxon>
        <taxon>Anaerostipes</taxon>
    </lineage>
</organism>
<dbReference type="PANTHER" id="PTHR31609">
    <property type="entry name" value="YDJC DEACETYLASE FAMILY MEMBER"/>
    <property type="match status" value="1"/>
</dbReference>
<dbReference type="EMBL" id="CZAU01000040">
    <property type="protein sequence ID" value="CUQ08482.1"/>
    <property type="molecule type" value="Genomic_DNA"/>
</dbReference>
<evidence type="ECO:0000256" key="2">
    <source>
        <dbReference type="ARBA" id="ARBA00022723"/>
    </source>
</evidence>
<keyword evidence="5" id="KW-0119">Carbohydrate metabolism</keyword>
<evidence type="ECO:0000313" key="6">
    <source>
        <dbReference type="EMBL" id="CUQ08482.1"/>
    </source>
</evidence>
<dbReference type="InterPro" id="IPR006879">
    <property type="entry name" value="YdjC-like"/>
</dbReference>
<dbReference type="InterPro" id="IPR011330">
    <property type="entry name" value="Glyco_hydro/deAcase_b/a-brl"/>
</dbReference>
<dbReference type="GO" id="GO:0016787">
    <property type="term" value="F:hydrolase activity"/>
    <property type="evidence" value="ECO:0007669"/>
    <property type="project" value="UniProtKB-KW"/>
</dbReference>
<evidence type="ECO:0000313" key="7">
    <source>
        <dbReference type="Proteomes" id="UP000095564"/>
    </source>
</evidence>
<dbReference type="PANTHER" id="PTHR31609:SF1">
    <property type="entry name" value="CARBOHYDRATE DEACETYLASE"/>
    <property type="match status" value="1"/>
</dbReference>
<gene>
    <name evidence="6" type="ORF">ERS852520_03008</name>
</gene>
<proteinExistence type="predicted"/>
<dbReference type="AlphaFoldDB" id="A0A174TFK7"/>
<accession>A0A174TFK7</accession>
<dbReference type="CDD" id="cd10788">
    <property type="entry name" value="YdjC_like"/>
    <property type="match status" value="1"/>
</dbReference>
<sequence length="254" mass="29407">MKIILNADDFGMTHEANLGIEKAMQEGYCSQTSVVANTNYFDEAVEIAQKHGFMDKVGLHINLFDGTPLTGGIKKLKKYARSDMFDYRPGIIYSHLPFYKDEIGEELEAQIQKYKKAGFSLMNIDSHHCAFYDIPVLFALIPLLKKYRFESVRYIGNSYFNGKWFREKYGKYWIETMDKTGLRHVNYSSSVATYDKNMKKRNPKLIREKNVEVYVHPVLIGDHLIDNYTGGTHLKESFHRTGLAKKQFITSKDI</sequence>
<keyword evidence="2" id="KW-0479">Metal-binding</keyword>
<keyword evidence="3" id="KW-0378">Hydrolase</keyword>
<dbReference type="GO" id="GO:0019213">
    <property type="term" value="F:deacetylase activity"/>
    <property type="evidence" value="ECO:0007669"/>
    <property type="project" value="TreeGrafter"/>
</dbReference>
<dbReference type="GO" id="GO:0005975">
    <property type="term" value="P:carbohydrate metabolic process"/>
    <property type="evidence" value="ECO:0007669"/>
    <property type="project" value="InterPro"/>
</dbReference>
<dbReference type="GO" id="GO:0046872">
    <property type="term" value="F:metal ion binding"/>
    <property type="evidence" value="ECO:0007669"/>
    <property type="project" value="UniProtKB-KW"/>
</dbReference>
<evidence type="ECO:0000256" key="3">
    <source>
        <dbReference type="ARBA" id="ARBA00022801"/>
    </source>
</evidence>
<name>A0A174TFK7_ANAHA</name>
<protein>
    <submittedName>
        <fullName evidence="6">Uncharacterized protein conserved in bacteria</fullName>
    </submittedName>
</protein>